<dbReference type="OrthoDB" id="457670at2"/>
<dbReference type="GO" id="GO:0005886">
    <property type="term" value="C:plasma membrane"/>
    <property type="evidence" value="ECO:0007669"/>
    <property type="project" value="UniProtKB-SubCell"/>
</dbReference>
<dbReference type="Proteomes" id="UP000076577">
    <property type="component" value="Unassembled WGS sequence"/>
</dbReference>
<dbReference type="PANTHER" id="PTHR43483:SF3">
    <property type="entry name" value="MEMBRANE TRANSPORTER PROTEIN HI_0806-RELATED"/>
    <property type="match status" value="1"/>
</dbReference>
<keyword evidence="3 5" id="KW-1133">Transmembrane helix</keyword>
<gene>
    <name evidence="6" type="ORF">PsAD2_02790</name>
</gene>
<dbReference type="EMBL" id="LMCB01000024">
    <property type="protein sequence ID" value="KZL18056.1"/>
    <property type="molecule type" value="Genomic_DNA"/>
</dbReference>
<feature type="transmembrane region" description="Helical" evidence="5">
    <location>
        <begin position="222"/>
        <end position="241"/>
    </location>
</feature>
<keyword evidence="7" id="KW-1185">Reference proteome</keyword>
<comment type="caution">
    <text evidence="6">The sequence shown here is derived from an EMBL/GenBank/DDBJ whole genome shotgun (WGS) entry which is preliminary data.</text>
</comment>
<feature type="transmembrane region" description="Helical" evidence="5">
    <location>
        <begin position="191"/>
        <end position="210"/>
    </location>
</feature>
<keyword evidence="5" id="KW-1003">Cell membrane</keyword>
<sequence length="275" mass="28092">MADTNYLELLSLAAALLATGVIAGLVAGLLGVGGGIVIVPVLYFMFGLVGVAPSVIMHAAVGTSLATIVATGSSSTYSHYKRGGIDVDLLRQWGLPIVVGVVLGSVLAGVVSGKILVGVFGVIALLVAANMLLRKEGAALADHLPGTPLRQIIGFLIGGFSVMMGIGGGTLGVPTLTFFNYPIRKAVGTSAAIGLIIAIPGTLAAIYFGWSEPGRPAYSLGFVNVIGFCLIIPASVLLAPVGAKLAHTIKPKLLDRLFALFLLITGVKMLSDIFV</sequence>
<evidence type="ECO:0000313" key="7">
    <source>
        <dbReference type="Proteomes" id="UP000076577"/>
    </source>
</evidence>
<dbReference type="PANTHER" id="PTHR43483">
    <property type="entry name" value="MEMBRANE TRANSPORTER PROTEIN HI_0806-RELATED"/>
    <property type="match status" value="1"/>
</dbReference>
<feature type="transmembrane region" description="Helical" evidence="5">
    <location>
        <begin position="90"/>
        <end position="108"/>
    </location>
</feature>
<dbReference type="RefSeq" id="WP_068006832.1">
    <property type="nucleotide sequence ID" value="NZ_FOFM01000006.1"/>
</dbReference>
<evidence type="ECO:0000313" key="6">
    <source>
        <dbReference type="EMBL" id="KZL18056.1"/>
    </source>
</evidence>
<reference evidence="6 7" key="1">
    <citation type="journal article" date="2016" name="Front. Microbiol.">
        <title>Comparative Genomic Analysis Reveals a Diverse Repertoire of Genes Involved in Prokaryote-Eukaryote Interactions within the Pseudovibrio Genus.</title>
        <authorList>
            <person name="Romano S."/>
            <person name="Fernandez-Guerra A."/>
            <person name="Reen F.J."/>
            <person name="Glockner F.O."/>
            <person name="Crowley S.P."/>
            <person name="O'Sullivan O."/>
            <person name="Cotter P.D."/>
            <person name="Adams C."/>
            <person name="Dobson A.D."/>
            <person name="O'Gara F."/>
        </authorList>
    </citation>
    <scope>NUCLEOTIDE SEQUENCE [LARGE SCALE GENOMIC DNA]</scope>
    <source>
        <strain evidence="6 7">Ad2</strain>
    </source>
</reference>
<protein>
    <recommendedName>
        <fullName evidence="5">Probable membrane transporter protein</fullName>
    </recommendedName>
</protein>
<evidence type="ECO:0000256" key="5">
    <source>
        <dbReference type="RuleBase" id="RU363041"/>
    </source>
</evidence>
<dbReference type="PATRIC" id="fig|989403.3.peg.2986"/>
<feature type="transmembrane region" description="Helical" evidence="5">
    <location>
        <begin position="153"/>
        <end position="179"/>
    </location>
</feature>
<evidence type="ECO:0000256" key="4">
    <source>
        <dbReference type="ARBA" id="ARBA00023136"/>
    </source>
</evidence>
<keyword evidence="2 5" id="KW-0812">Transmembrane</keyword>
<dbReference type="Pfam" id="PF01925">
    <property type="entry name" value="TauE"/>
    <property type="match status" value="1"/>
</dbReference>
<feature type="transmembrane region" description="Helical" evidence="5">
    <location>
        <begin position="46"/>
        <end position="70"/>
    </location>
</feature>
<keyword evidence="4 5" id="KW-0472">Membrane</keyword>
<feature type="transmembrane region" description="Helical" evidence="5">
    <location>
        <begin position="12"/>
        <end position="39"/>
    </location>
</feature>
<comment type="similarity">
    <text evidence="5">Belongs to the 4-toluene sulfonate uptake permease (TSUP) (TC 2.A.102) family.</text>
</comment>
<comment type="subcellular location">
    <subcellularLocation>
        <location evidence="5">Cell membrane</location>
        <topology evidence="5">Multi-pass membrane protein</topology>
    </subcellularLocation>
    <subcellularLocation>
        <location evidence="1">Membrane</location>
        <topology evidence="1">Multi-pass membrane protein</topology>
    </subcellularLocation>
</comment>
<evidence type="ECO:0000256" key="2">
    <source>
        <dbReference type="ARBA" id="ARBA00022692"/>
    </source>
</evidence>
<name>A0A165XUI4_9HYPH</name>
<accession>A0A165XUI4</accession>
<dbReference type="AlphaFoldDB" id="A0A165XUI4"/>
<proteinExistence type="inferred from homology"/>
<feature type="transmembrane region" description="Helical" evidence="5">
    <location>
        <begin position="115"/>
        <end position="133"/>
    </location>
</feature>
<evidence type="ECO:0000256" key="3">
    <source>
        <dbReference type="ARBA" id="ARBA00022989"/>
    </source>
</evidence>
<dbReference type="STRING" id="989403.SAMN05421798_106190"/>
<evidence type="ECO:0000256" key="1">
    <source>
        <dbReference type="ARBA" id="ARBA00004141"/>
    </source>
</evidence>
<dbReference type="InterPro" id="IPR002781">
    <property type="entry name" value="TM_pro_TauE-like"/>
</dbReference>
<organism evidence="6 7">
    <name type="scientific">Pseudovibrio axinellae</name>
    <dbReference type="NCBI Taxonomy" id="989403"/>
    <lineage>
        <taxon>Bacteria</taxon>
        <taxon>Pseudomonadati</taxon>
        <taxon>Pseudomonadota</taxon>
        <taxon>Alphaproteobacteria</taxon>
        <taxon>Hyphomicrobiales</taxon>
        <taxon>Stappiaceae</taxon>
        <taxon>Pseudovibrio</taxon>
    </lineage>
</organism>